<evidence type="ECO:0000256" key="7">
    <source>
        <dbReference type="HAMAP-Rule" id="MF_01008"/>
    </source>
</evidence>
<keyword evidence="10" id="KW-1185">Reference proteome</keyword>
<keyword evidence="3" id="KW-0677">Repeat</keyword>
<comment type="subunit">
    <text evidence="7">Forms oligomers.</text>
</comment>
<keyword evidence="6 7" id="KW-0804">Transcription</keyword>
<comment type="similarity">
    <text evidence="7">Belongs to the MraZ family.</text>
</comment>
<evidence type="ECO:0000313" key="10">
    <source>
        <dbReference type="Proteomes" id="UP000617951"/>
    </source>
</evidence>
<organism evidence="9 10">
    <name type="scientific">Guopingia tenuis</name>
    <dbReference type="NCBI Taxonomy" id="2763656"/>
    <lineage>
        <taxon>Bacteria</taxon>
        <taxon>Bacillati</taxon>
        <taxon>Bacillota</taxon>
        <taxon>Clostridia</taxon>
        <taxon>Christensenellales</taxon>
        <taxon>Christensenellaceae</taxon>
        <taxon>Guopingia</taxon>
    </lineage>
</organism>
<protein>
    <recommendedName>
        <fullName evidence="1 7">Transcriptional regulator MraZ</fullName>
    </recommendedName>
</protein>
<comment type="subcellular location">
    <subcellularLocation>
        <location evidence="7">Cytoplasm</location>
        <location evidence="7">Nucleoid</location>
    </subcellularLocation>
</comment>
<dbReference type="CDD" id="cd16320">
    <property type="entry name" value="MraZ_N"/>
    <property type="match status" value="1"/>
</dbReference>
<dbReference type="EMBL" id="JACRSS010000001">
    <property type="protein sequence ID" value="MBC8538077.1"/>
    <property type="molecule type" value="Genomic_DNA"/>
</dbReference>
<dbReference type="InterPro" id="IPR020603">
    <property type="entry name" value="MraZ_dom"/>
</dbReference>
<keyword evidence="5 7" id="KW-0238">DNA-binding</keyword>
<dbReference type="InterPro" id="IPR035642">
    <property type="entry name" value="MraZ_N"/>
</dbReference>
<dbReference type="InterPro" id="IPR037914">
    <property type="entry name" value="SpoVT-AbrB_sf"/>
</dbReference>
<feature type="domain" description="SpoVT-AbrB" evidence="8">
    <location>
        <begin position="5"/>
        <end position="47"/>
    </location>
</feature>
<evidence type="ECO:0000256" key="5">
    <source>
        <dbReference type="ARBA" id="ARBA00023125"/>
    </source>
</evidence>
<dbReference type="PROSITE" id="PS51740">
    <property type="entry name" value="SPOVT_ABRB"/>
    <property type="match status" value="2"/>
</dbReference>
<dbReference type="InterPro" id="IPR038619">
    <property type="entry name" value="MraZ_sf"/>
</dbReference>
<dbReference type="GO" id="GO:0009295">
    <property type="term" value="C:nucleoid"/>
    <property type="evidence" value="ECO:0007669"/>
    <property type="project" value="UniProtKB-SubCell"/>
</dbReference>
<dbReference type="CDD" id="cd16321">
    <property type="entry name" value="MraZ_C"/>
    <property type="match status" value="1"/>
</dbReference>
<keyword evidence="4 7" id="KW-0805">Transcription regulation</keyword>
<dbReference type="RefSeq" id="WP_178619265.1">
    <property type="nucleotide sequence ID" value="NZ_JACRSS010000001.1"/>
</dbReference>
<evidence type="ECO:0000256" key="2">
    <source>
        <dbReference type="ARBA" id="ARBA00022490"/>
    </source>
</evidence>
<dbReference type="Proteomes" id="UP000617951">
    <property type="component" value="Unassembled WGS sequence"/>
</dbReference>
<feature type="domain" description="SpoVT-AbrB" evidence="8">
    <location>
        <begin position="76"/>
        <end position="119"/>
    </location>
</feature>
<evidence type="ECO:0000256" key="1">
    <source>
        <dbReference type="ARBA" id="ARBA00013860"/>
    </source>
</evidence>
<evidence type="ECO:0000313" key="9">
    <source>
        <dbReference type="EMBL" id="MBC8538077.1"/>
    </source>
</evidence>
<dbReference type="PANTHER" id="PTHR34701">
    <property type="entry name" value="TRANSCRIPTIONAL REGULATOR MRAZ"/>
    <property type="match status" value="1"/>
</dbReference>
<evidence type="ECO:0000256" key="4">
    <source>
        <dbReference type="ARBA" id="ARBA00023015"/>
    </source>
</evidence>
<dbReference type="GO" id="GO:0005737">
    <property type="term" value="C:cytoplasm"/>
    <property type="evidence" value="ECO:0007669"/>
    <property type="project" value="UniProtKB-UniRule"/>
</dbReference>
<dbReference type="GO" id="GO:0003700">
    <property type="term" value="F:DNA-binding transcription factor activity"/>
    <property type="evidence" value="ECO:0007669"/>
    <property type="project" value="UniProtKB-UniRule"/>
</dbReference>
<name>A0A926DHU9_9FIRM</name>
<dbReference type="Pfam" id="PF02381">
    <property type="entry name" value="MraZ"/>
    <property type="match status" value="2"/>
</dbReference>
<dbReference type="SUPFAM" id="SSF89447">
    <property type="entry name" value="AbrB/MazE/MraZ-like"/>
    <property type="match status" value="1"/>
</dbReference>
<dbReference type="PANTHER" id="PTHR34701:SF1">
    <property type="entry name" value="TRANSCRIPTIONAL REGULATOR MRAZ"/>
    <property type="match status" value="1"/>
</dbReference>
<comment type="caution">
    <text evidence="9">The sequence shown here is derived from an EMBL/GenBank/DDBJ whole genome shotgun (WGS) entry which is preliminary data.</text>
</comment>
<sequence length="143" mass="16418">MLIGEYSHSLDPKGRVFMPAKFREELGEKFIVSRGIGKCLFVFEQNVWMEFAQKLKTIPITDQKAQVFLRMLFASACECEPDKQGRILLPARLRDYAGFTKEVVAIGVMSRVELWAAESWKEYNEQSSEDYEATLEKLAELGI</sequence>
<dbReference type="Gene3D" id="3.40.1550.20">
    <property type="entry name" value="Transcriptional regulator MraZ domain"/>
    <property type="match status" value="1"/>
</dbReference>
<dbReference type="GO" id="GO:0000976">
    <property type="term" value="F:transcription cis-regulatory region binding"/>
    <property type="evidence" value="ECO:0007669"/>
    <property type="project" value="TreeGrafter"/>
</dbReference>
<dbReference type="HAMAP" id="MF_01008">
    <property type="entry name" value="MraZ"/>
    <property type="match status" value="1"/>
</dbReference>
<dbReference type="AlphaFoldDB" id="A0A926DHU9"/>
<dbReference type="GO" id="GO:2000143">
    <property type="term" value="P:negative regulation of DNA-templated transcription initiation"/>
    <property type="evidence" value="ECO:0007669"/>
    <property type="project" value="TreeGrafter"/>
</dbReference>
<dbReference type="InterPro" id="IPR007159">
    <property type="entry name" value="SpoVT-AbrB_dom"/>
</dbReference>
<accession>A0A926DHU9</accession>
<dbReference type="InterPro" id="IPR003444">
    <property type="entry name" value="MraZ"/>
</dbReference>
<evidence type="ECO:0000256" key="3">
    <source>
        <dbReference type="ARBA" id="ARBA00022737"/>
    </source>
</evidence>
<evidence type="ECO:0000256" key="6">
    <source>
        <dbReference type="ARBA" id="ARBA00023163"/>
    </source>
</evidence>
<reference evidence="9" key="1">
    <citation type="submission" date="2020-08" db="EMBL/GenBank/DDBJ databases">
        <title>Genome public.</title>
        <authorList>
            <person name="Liu C."/>
            <person name="Sun Q."/>
        </authorList>
    </citation>
    <scope>NUCLEOTIDE SEQUENCE</scope>
    <source>
        <strain evidence="9">NSJ-63</strain>
    </source>
</reference>
<keyword evidence="2 7" id="KW-0963">Cytoplasm</keyword>
<proteinExistence type="inferred from homology"/>
<dbReference type="InterPro" id="IPR035644">
    <property type="entry name" value="MraZ_C"/>
</dbReference>
<gene>
    <name evidence="7 9" type="primary">mraZ</name>
    <name evidence="9" type="ORF">H8693_03915</name>
</gene>
<evidence type="ECO:0000259" key="8">
    <source>
        <dbReference type="PROSITE" id="PS51740"/>
    </source>
</evidence>
<dbReference type="NCBIfam" id="TIGR00242">
    <property type="entry name" value="division/cell wall cluster transcriptional repressor MraZ"/>
    <property type="match status" value="1"/>
</dbReference>